<dbReference type="Gene3D" id="3.40.710.10">
    <property type="entry name" value="DD-peptidase/beta-lactamase superfamily"/>
    <property type="match status" value="1"/>
</dbReference>
<dbReference type="AlphaFoldDB" id="A0A979G3E6"/>
<dbReference type="PANTHER" id="PTHR43283:SF3">
    <property type="entry name" value="BETA-LACTAMASE FAMILY PROTEIN (AFU_ORTHOLOGUE AFUA_5G07500)"/>
    <property type="match status" value="1"/>
</dbReference>
<reference evidence="3" key="1">
    <citation type="submission" date="2009-08" db="EMBL/GenBank/DDBJ databases">
        <title>The complete genome of Chitinophaga pinensis DSM 2588.</title>
        <authorList>
            <consortium name="US DOE Joint Genome Institute (JGI-PGF)"/>
            <person name="Lucas S."/>
            <person name="Copeland A."/>
            <person name="Lapidus A."/>
            <person name="Glavina del Rio T."/>
            <person name="Dalin E."/>
            <person name="Tice H."/>
            <person name="Bruce D."/>
            <person name="Goodwin L."/>
            <person name="Pitluck S."/>
            <person name="Kyrpides N."/>
            <person name="Mavromatis K."/>
            <person name="Ivanova N."/>
            <person name="Mikhailova N."/>
            <person name="Sims D."/>
            <person name="Meinche L."/>
            <person name="Brettin T."/>
            <person name="Detter J.C."/>
            <person name="Han C."/>
            <person name="Larimer F."/>
            <person name="Land M."/>
            <person name="Hauser L."/>
            <person name="Markowitz V."/>
            <person name="Cheng J.-F."/>
            <person name="Hugenholtz P."/>
            <person name="Woyke T."/>
            <person name="Wu D."/>
            <person name="Spring S."/>
            <person name="Klenk H.-P."/>
            <person name="Eisen J.A."/>
        </authorList>
    </citation>
    <scope>NUCLEOTIDE SEQUENCE [LARGE SCALE GENOMIC DNA]</scope>
    <source>
        <strain evidence="3">ATCC 43595 / DSM 2588 / LMG 13176 / NBRC 15968 / NCIMB 11800 / UQM 2034</strain>
    </source>
</reference>
<dbReference type="OrthoDB" id="2247630at2"/>
<proteinExistence type="predicted"/>
<protein>
    <submittedName>
        <fullName evidence="2">Beta-lactamase</fullName>
    </submittedName>
</protein>
<dbReference type="EMBL" id="CP001699">
    <property type="protein sequence ID" value="ACU60100.1"/>
    <property type="molecule type" value="Genomic_DNA"/>
</dbReference>
<dbReference type="InterPro" id="IPR050789">
    <property type="entry name" value="Diverse_Enzym_Activities"/>
</dbReference>
<reference evidence="2 3" key="2">
    <citation type="journal article" date="2010" name="Stand. Genomic Sci.">
        <title>Complete genome sequence of Chitinophaga pinensis type strain (UQM 2034).</title>
        <authorList>
            <person name="Glavina Del Rio T."/>
            <person name="Abt B."/>
            <person name="Spring S."/>
            <person name="Lapidus A."/>
            <person name="Nolan M."/>
            <person name="Tice H."/>
            <person name="Copeland A."/>
            <person name="Cheng J.F."/>
            <person name="Chen F."/>
            <person name="Bruce D."/>
            <person name="Goodwin L."/>
            <person name="Pitluck S."/>
            <person name="Ivanova N."/>
            <person name="Mavromatis K."/>
            <person name="Mikhailova N."/>
            <person name="Pati A."/>
            <person name="Chen A."/>
            <person name="Palaniappan K."/>
            <person name="Land M."/>
            <person name="Hauser L."/>
            <person name="Chang Y.J."/>
            <person name="Jeffries C.D."/>
            <person name="Chain P."/>
            <person name="Saunders E."/>
            <person name="Detter J.C."/>
            <person name="Brettin T."/>
            <person name="Rohde M."/>
            <person name="Goker M."/>
            <person name="Bristow J."/>
            <person name="Eisen J.A."/>
            <person name="Markowitz V."/>
            <person name="Hugenholtz P."/>
            <person name="Kyrpides N.C."/>
            <person name="Klenk H.P."/>
            <person name="Lucas S."/>
        </authorList>
    </citation>
    <scope>NUCLEOTIDE SEQUENCE [LARGE SCALE GENOMIC DNA]</scope>
    <source>
        <strain evidence="3">ATCC 43595 / DSM 2588 / LMG 13176 / NBRC 15968 / NCIMB 11800 / UQM 2034</strain>
    </source>
</reference>
<feature type="domain" description="Beta-lactamase-related" evidence="1">
    <location>
        <begin position="39"/>
        <end position="330"/>
    </location>
</feature>
<evidence type="ECO:0000259" key="1">
    <source>
        <dbReference type="Pfam" id="PF00144"/>
    </source>
</evidence>
<evidence type="ECO:0000313" key="3">
    <source>
        <dbReference type="Proteomes" id="UP000002215"/>
    </source>
</evidence>
<dbReference type="KEGG" id="cpi:Cpin_2617"/>
<sequence>MKWLLFSTSLIFTLCTKQPGLTPDPVKYDFTKVDTYVDAHVKEYSNAVAVLVSKNNAVIYKKEVNLDITQPRIIASASKWLSAAVIMSLVDEKKLSLNDTVGKFLPLFTAYGKGNITIRQLFSHTSGFPGDSPQRYEYSKDLPLAIAVDSFARYTDLIHKPGEAFNYGGVSMHIAGRIAEVVSGKRWQTLFNERIANPCEMQANYILVRPDNPLIAGGVRTSARDYLNFLEMLLNKGMFHQRRILSEAAVKEMLQDQTAAAVIENTPYPLNPYTPYKTEEVRYGMGNWRDVVNANGVAEENSSPGAFGAHPWIDVKHHVAGIIFTRTTPKISNTSSLKIREMIRNILDGKPV</sequence>
<name>A0A979G3E6_CHIPD</name>
<dbReference type="Proteomes" id="UP000002215">
    <property type="component" value="Chromosome"/>
</dbReference>
<dbReference type="InterPro" id="IPR001466">
    <property type="entry name" value="Beta-lactam-related"/>
</dbReference>
<accession>A0A979G3E6</accession>
<dbReference type="SUPFAM" id="SSF56601">
    <property type="entry name" value="beta-lactamase/transpeptidase-like"/>
    <property type="match status" value="1"/>
</dbReference>
<dbReference type="InterPro" id="IPR012338">
    <property type="entry name" value="Beta-lactam/transpept-like"/>
</dbReference>
<dbReference type="Pfam" id="PF00144">
    <property type="entry name" value="Beta-lactamase"/>
    <property type="match status" value="1"/>
</dbReference>
<dbReference type="PANTHER" id="PTHR43283">
    <property type="entry name" value="BETA-LACTAMASE-RELATED"/>
    <property type="match status" value="1"/>
</dbReference>
<gene>
    <name evidence="2" type="ordered locus">Cpin_2617</name>
</gene>
<dbReference type="RefSeq" id="WP_012790276.1">
    <property type="nucleotide sequence ID" value="NC_013132.1"/>
</dbReference>
<organism evidence="2 3">
    <name type="scientific">Chitinophaga pinensis (strain ATCC 43595 / DSM 2588 / LMG 13176 / NBRC 15968 / NCIMB 11800 / UQM 2034)</name>
    <dbReference type="NCBI Taxonomy" id="485918"/>
    <lineage>
        <taxon>Bacteria</taxon>
        <taxon>Pseudomonadati</taxon>
        <taxon>Bacteroidota</taxon>
        <taxon>Chitinophagia</taxon>
        <taxon>Chitinophagales</taxon>
        <taxon>Chitinophagaceae</taxon>
        <taxon>Chitinophaga</taxon>
    </lineage>
</organism>
<evidence type="ECO:0000313" key="2">
    <source>
        <dbReference type="EMBL" id="ACU60100.1"/>
    </source>
</evidence>